<evidence type="ECO:0000313" key="2">
    <source>
        <dbReference type="Proteomes" id="UP001595462"/>
    </source>
</evidence>
<keyword evidence="2" id="KW-1185">Reference proteome</keyword>
<dbReference type="Proteomes" id="UP001595462">
    <property type="component" value="Unassembled WGS sequence"/>
</dbReference>
<protein>
    <recommendedName>
        <fullName evidence="3">Addiction module component</fullName>
    </recommendedName>
</protein>
<evidence type="ECO:0008006" key="3">
    <source>
        <dbReference type="Google" id="ProtNLM"/>
    </source>
</evidence>
<reference evidence="2" key="1">
    <citation type="journal article" date="2019" name="Int. J. Syst. Evol. Microbiol.">
        <title>The Global Catalogue of Microorganisms (GCM) 10K type strain sequencing project: providing services to taxonomists for standard genome sequencing and annotation.</title>
        <authorList>
            <consortium name="The Broad Institute Genomics Platform"/>
            <consortium name="The Broad Institute Genome Sequencing Center for Infectious Disease"/>
            <person name="Wu L."/>
            <person name="Ma J."/>
        </authorList>
    </citation>
    <scope>NUCLEOTIDE SEQUENCE [LARGE SCALE GENOMIC DNA]</scope>
    <source>
        <strain evidence="2">KCTC 52640</strain>
    </source>
</reference>
<name>A0ABV7EPY7_9GAMM</name>
<organism evidence="1 2">
    <name type="scientific">Salinisphaera aquimarina</name>
    <dbReference type="NCBI Taxonomy" id="2094031"/>
    <lineage>
        <taxon>Bacteria</taxon>
        <taxon>Pseudomonadati</taxon>
        <taxon>Pseudomonadota</taxon>
        <taxon>Gammaproteobacteria</taxon>
        <taxon>Salinisphaerales</taxon>
        <taxon>Salinisphaeraceae</taxon>
        <taxon>Salinisphaera</taxon>
    </lineage>
</organism>
<evidence type="ECO:0000313" key="1">
    <source>
        <dbReference type="EMBL" id="MFC3104006.1"/>
    </source>
</evidence>
<dbReference type="RefSeq" id="WP_380688582.1">
    <property type="nucleotide sequence ID" value="NZ_JBHRSS010000003.1"/>
</dbReference>
<dbReference type="EMBL" id="JBHRSS010000003">
    <property type="protein sequence ID" value="MFC3104006.1"/>
    <property type="molecule type" value="Genomic_DNA"/>
</dbReference>
<accession>A0ABV7EPY7</accession>
<proteinExistence type="predicted"/>
<gene>
    <name evidence="1" type="ORF">ACFOSU_08885</name>
</gene>
<sequence>MSTAKAEVASMLASLPEDASLEDIQCHLYVLEKVKRGMERTDSEGAIPHEEVKKRLGKWLDS</sequence>
<comment type="caution">
    <text evidence="1">The sequence shown here is derived from an EMBL/GenBank/DDBJ whole genome shotgun (WGS) entry which is preliminary data.</text>
</comment>